<evidence type="ECO:0000256" key="11">
    <source>
        <dbReference type="ARBA" id="ARBA00031393"/>
    </source>
</evidence>
<evidence type="ECO:0000256" key="8">
    <source>
        <dbReference type="ARBA" id="ARBA00022777"/>
    </source>
</evidence>
<comment type="catalytic activity">
    <reaction evidence="1 13 14">
        <text>adenosine 5'-phosphosulfate + ATP = 3'-phosphoadenylyl sulfate + ADP + H(+)</text>
        <dbReference type="Rhea" id="RHEA:24152"/>
        <dbReference type="ChEBI" id="CHEBI:15378"/>
        <dbReference type="ChEBI" id="CHEBI:30616"/>
        <dbReference type="ChEBI" id="CHEBI:58243"/>
        <dbReference type="ChEBI" id="CHEBI:58339"/>
        <dbReference type="ChEBI" id="CHEBI:456216"/>
        <dbReference type="EC" id="2.7.1.25"/>
    </reaction>
</comment>
<protein>
    <recommendedName>
        <fullName evidence="5 13">Adenylyl-sulfate kinase</fullName>
        <ecNumber evidence="5 13">2.7.1.25</ecNumber>
    </recommendedName>
    <alternativeName>
        <fullName evidence="11 13">APS kinase</fullName>
    </alternativeName>
    <alternativeName>
        <fullName evidence="12 13">ATP adenosine-5'-phosphosulfate 3'-phosphotransferase</fullName>
    </alternativeName>
    <alternativeName>
        <fullName evidence="10 13">Adenosine-5'-phosphosulfate kinase</fullName>
    </alternativeName>
</protein>
<feature type="domain" description="APS kinase" evidence="15">
    <location>
        <begin position="26"/>
        <end position="176"/>
    </location>
</feature>
<evidence type="ECO:0000256" key="7">
    <source>
        <dbReference type="ARBA" id="ARBA00022741"/>
    </source>
</evidence>
<dbReference type="EC" id="2.7.1.25" evidence="5 13"/>
<comment type="function">
    <text evidence="2 13 14">Catalyzes the synthesis of activated sulfate.</text>
</comment>
<dbReference type="HAMAP" id="MF_00065">
    <property type="entry name" value="Adenylyl_sulf_kinase"/>
    <property type="match status" value="1"/>
</dbReference>
<evidence type="ECO:0000256" key="12">
    <source>
        <dbReference type="ARBA" id="ARBA00031464"/>
    </source>
</evidence>
<organism evidence="16 17">
    <name type="scientific">Ectobacillus funiculus</name>
    <dbReference type="NCBI Taxonomy" id="137993"/>
    <lineage>
        <taxon>Bacteria</taxon>
        <taxon>Bacillati</taxon>
        <taxon>Bacillota</taxon>
        <taxon>Bacilli</taxon>
        <taxon>Bacillales</taxon>
        <taxon>Bacillaceae</taxon>
        <taxon>Ectobacillus</taxon>
    </lineage>
</organism>
<evidence type="ECO:0000256" key="10">
    <source>
        <dbReference type="ARBA" id="ARBA00029724"/>
    </source>
</evidence>
<evidence type="ECO:0000256" key="14">
    <source>
        <dbReference type="RuleBase" id="RU004347"/>
    </source>
</evidence>
<comment type="caution">
    <text evidence="16">The sequence shown here is derived from an EMBL/GenBank/DDBJ whole genome shotgun (WGS) entry which is preliminary data.</text>
</comment>
<accession>A0ABV5WGZ6</accession>
<proteinExistence type="inferred from homology"/>
<dbReference type="SUPFAM" id="SSF52540">
    <property type="entry name" value="P-loop containing nucleoside triphosphate hydrolases"/>
    <property type="match status" value="1"/>
</dbReference>
<dbReference type="EMBL" id="JBHMAF010000097">
    <property type="protein sequence ID" value="MFB9759835.1"/>
    <property type="molecule type" value="Genomic_DNA"/>
</dbReference>
<evidence type="ECO:0000256" key="3">
    <source>
        <dbReference type="ARBA" id="ARBA00004806"/>
    </source>
</evidence>
<evidence type="ECO:0000256" key="1">
    <source>
        <dbReference type="ARBA" id="ARBA00001823"/>
    </source>
</evidence>
<dbReference type="InterPro" id="IPR027417">
    <property type="entry name" value="P-loop_NTPase"/>
</dbReference>
<comment type="pathway">
    <text evidence="3 13 14">Sulfur metabolism; hydrogen sulfide biosynthesis; sulfite from sulfate: step 2/3.</text>
</comment>
<dbReference type="PANTHER" id="PTHR11055">
    <property type="entry name" value="BIFUNCTIONAL 3'-PHOSPHOADENOSINE 5'-PHOSPHOSULFATE SYNTHASE"/>
    <property type="match status" value="1"/>
</dbReference>
<dbReference type="Proteomes" id="UP001589609">
    <property type="component" value="Unassembled WGS sequence"/>
</dbReference>
<evidence type="ECO:0000259" key="15">
    <source>
        <dbReference type="Pfam" id="PF01583"/>
    </source>
</evidence>
<dbReference type="RefSeq" id="WP_379950168.1">
    <property type="nucleotide sequence ID" value="NZ_JBHMAF010000097.1"/>
</dbReference>
<keyword evidence="17" id="KW-1185">Reference proteome</keyword>
<dbReference type="PANTHER" id="PTHR11055:SF1">
    <property type="entry name" value="PAPS SYNTHETASE, ISOFORM D"/>
    <property type="match status" value="1"/>
</dbReference>
<name>A0ABV5WGZ6_9BACI</name>
<evidence type="ECO:0000256" key="6">
    <source>
        <dbReference type="ARBA" id="ARBA00022679"/>
    </source>
</evidence>
<keyword evidence="13" id="KW-0597">Phosphoprotein</keyword>
<evidence type="ECO:0000256" key="9">
    <source>
        <dbReference type="ARBA" id="ARBA00022840"/>
    </source>
</evidence>
<keyword evidence="7 13" id="KW-0547">Nucleotide-binding</keyword>
<feature type="binding site" evidence="13">
    <location>
        <begin position="34"/>
        <end position="41"/>
    </location>
    <ligand>
        <name>ATP</name>
        <dbReference type="ChEBI" id="CHEBI:30616"/>
    </ligand>
</feature>
<keyword evidence="9 13" id="KW-0067">ATP-binding</keyword>
<reference evidence="16 17" key="1">
    <citation type="submission" date="2024-09" db="EMBL/GenBank/DDBJ databases">
        <authorList>
            <person name="Sun Q."/>
            <person name="Mori K."/>
        </authorList>
    </citation>
    <scope>NUCLEOTIDE SEQUENCE [LARGE SCALE GENOMIC DNA]</scope>
    <source>
        <strain evidence="16 17">JCM 11201</strain>
    </source>
</reference>
<evidence type="ECO:0000256" key="2">
    <source>
        <dbReference type="ARBA" id="ARBA00002632"/>
    </source>
</evidence>
<dbReference type="NCBIfam" id="TIGR00455">
    <property type="entry name" value="apsK"/>
    <property type="match status" value="1"/>
</dbReference>
<evidence type="ECO:0000256" key="13">
    <source>
        <dbReference type="HAMAP-Rule" id="MF_00065"/>
    </source>
</evidence>
<keyword evidence="8 13" id="KW-0418">Kinase</keyword>
<dbReference type="InterPro" id="IPR059117">
    <property type="entry name" value="APS_kinase_dom"/>
</dbReference>
<dbReference type="CDD" id="cd02027">
    <property type="entry name" value="APSK"/>
    <property type="match status" value="1"/>
</dbReference>
<dbReference type="Gene3D" id="3.40.50.300">
    <property type="entry name" value="P-loop containing nucleotide triphosphate hydrolases"/>
    <property type="match status" value="1"/>
</dbReference>
<dbReference type="InterPro" id="IPR002891">
    <property type="entry name" value="APS"/>
</dbReference>
<feature type="active site" description="Phosphoserine intermediate" evidence="13">
    <location>
        <position position="108"/>
    </location>
</feature>
<keyword evidence="6 13" id="KW-0808">Transferase</keyword>
<gene>
    <name evidence="13 16" type="primary">cysC</name>
    <name evidence="16" type="ORF">ACFFMS_15665</name>
</gene>
<comment type="similarity">
    <text evidence="4 13 14">Belongs to the APS kinase family.</text>
</comment>
<dbReference type="NCBIfam" id="NF003013">
    <property type="entry name" value="PRK03846.1"/>
    <property type="match status" value="1"/>
</dbReference>
<evidence type="ECO:0000256" key="4">
    <source>
        <dbReference type="ARBA" id="ARBA00007008"/>
    </source>
</evidence>
<evidence type="ECO:0000313" key="16">
    <source>
        <dbReference type="EMBL" id="MFB9759835.1"/>
    </source>
</evidence>
<sequence>MNNPKNIFQHHFIVTKKARQTLHKHKSCILWFTGLSGSGKSTIANAVESKLHDLNISTYILDGDNLRKGLNQDLGFSVEDRKENIRRAGEIAKLFVDCGIIVLATFISPYRSDRETVRSKVDKDELIEIYVDCTLENCEARDPKGLYKKARKGEIKDFTGVSSPYETPVNPEIVLDSNQCSVEECARQVIDFLKNNDYLSV</sequence>
<evidence type="ECO:0000256" key="5">
    <source>
        <dbReference type="ARBA" id="ARBA00012121"/>
    </source>
</evidence>
<dbReference type="GO" id="GO:0004020">
    <property type="term" value="F:adenylylsulfate kinase activity"/>
    <property type="evidence" value="ECO:0007669"/>
    <property type="project" value="UniProtKB-EC"/>
</dbReference>
<dbReference type="Pfam" id="PF01583">
    <property type="entry name" value="APS_kinase"/>
    <property type="match status" value="1"/>
</dbReference>
<evidence type="ECO:0000313" key="17">
    <source>
        <dbReference type="Proteomes" id="UP001589609"/>
    </source>
</evidence>